<proteinExistence type="predicted"/>
<protein>
    <submittedName>
        <fullName evidence="1">Uncharacterized protein</fullName>
    </submittedName>
</protein>
<evidence type="ECO:0000313" key="1">
    <source>
        <dbReference type="EMBL" id="KDP45950.1"/>
    </source>
</evidence>
<keyword evidence="2" id="KW-1185">Reference proteome</keyword>
<reference evidence="1 2" key="1">
    <citation type="journal article" date="2014" name="PLoS ONE">
        <title>Global Analysis of Gene Expression Profiles in Physic Nut (Jatropha curcas L.) Seedlings Exposed to Salt Stress.</title>
        <authorList>
            <person name="Zhang L."/>
            <person name="Zhang C."/>
            <person name="Wu P."/>
            <person name="Chen Y."/>
            <person name="Li M."/>
            <person name="Jiang H."/>
            <person name="Wu G."/>
        </authorList>
    </citation>
    <scope>NUCLEOTIDE SEQUENCE [LARGE SCALE GENOMIC DNA]</scope>
    <source>
        <strain evidence="2">cv. GZQX0401</strain>
        <tissue evidence="1">Young leaves</tissue>
    </source>
</reference>
<gene>
    <name evidence="1" type="ORF">JCGZ_11853</name>
</gene>
<sequence>MHDGRKIGLSQKFITIIPFDSIFRQESDFGVSWARLVPLIGRIEPDSPLLAADHGVFNSFHQNRRFLDGNCSHKMEESIEAHLEAINCLNRA</sequence>
<dbReference type="AlphaFoldDB" id="A0A067LMC1"/>
<name>A0A067LMC1_JATCU</name>
<organism evidence="1 2">
    <name type="scientific">Jatropha curcas</name>
    <name type="common">Barbados nut</name>
    <dbReference type="NCBI Taxonomy" id="180498"/>
    <lineage>
        <taxon>Eukaryota</taxon>
        <taxon>Viridiplantae</taxon>
        <taxon>Streptophyta</taxon>
        <taxon>Embryophyta</taxon>
        <taxon>Tracheophyta</taxon>
        <taxon>Spermatophyta</taxon>
        <taxon>Magnoliopsida</taxon>
        <taxon>eudicotyledons</taxon>
        <taxon>Gunneridae</taxon>
        <taxon>Pentapetalae</taxon>
        <taxon>rosids</taxon>
        <taxon>fabids</taxon>
        <taxon>Malpighiales</taxon>
        <taxon>Euphorbiaceae</taxon>
        <taxon>Crotonoideae</taxon>
        <taxon>Jatropheae</taxon>
        <taxon>Jatropha</taxon>
    </lineage>
</organism>
<evidence type="ECO:0000313" key="2">
    <source>
        <dbReference type="Proteomes" id="UP000027138"/>
    </source>
</evidence>
<accession>A0A067LMC1</accession>
<dbReference type="Proteomes" id="UP000027138">
    <property type="component" value="Unassembled WGS sequence"/>
</dbReference>
<dbReference type="EMBL" id="KK914224">
    <property type="protein sequence ID" value="KDP45950.1"/>
    <property type="molecule type" value="Genomic_DNA"/>
</dbReference>